<evidence type="ECO:0000256" key="3">
    <source>
        <dbReference type="ARBA" id="ARBA00009370"/>
    </source>
</evidence>
<dbReference type="GO" id="GO:0009003">
    <property type="term" value="F:signal peptidase activity"/>
    <property type="evidence" value="ECO:0007669"/>
    <property type="project" value="UniProtKB-EC"/>
</dbReference>
<accession>A0A6S6R1M3</accession>
<dbReference type="AlphaFoldDB" id="A0A6S6R1M3"/>
<evidence type="ECO:0000313" key="7">
    <source>
        <dbReference type="EMBL" id="BCJ93210.1"/>
    </source>
</evidence>
<evidence type="ECO:0000256" key="4">
    <source>
        <dbReference type="ARBA" id="ARBA00013208"/>
    </source>
</evidence>
<dbReference type="PANTHER" id="PTHR43390">
    <property type="entry name" value="SIGNAL PEPTIDASE I"/>
    <property type="match status" value="1"/>
</dbReference>
<evidence type="ECO:0000256" key="5">
    <source>
        <dbReference type="ARBA" id="ARBA00022801"/>
    </source>
</evidence>
<dbReference type="InterPro" id="IPR000223">
    <property type="entry name" value="Pept_S26A_signal_pept_1"/>
</dbReference>
<comment type="similarity">
    <text evidence="3 6">Belongs to the peptidase S26 family.</text>
</comment>
<dbReference type="RefSeq" id="WP_184095133.1">
    <property type="nucleotide sequence ID" value="NZ_AP023367.1"/>
</dbReference>
<dbReference type="InterPro" id="IPR019758">
    <property type="entry name" value="Pept_S26A_signal_pept_1_CS"/>
</dbReference>
<dbReference type="GO" id="GO:0004252">
    <property type="term" value="F:serine-type endopeptidase activity"/>
    <property type="evidence" value="ECO:0007669"/>
    <property type="project" value="InterPro"/>
</dbReference>
<sequence>MKYKILLKTALNWVGMAAFVFILSMFLQSEVFASPTVDQSSMENTLYPKQRMIVDKLSYNFTEPDRGDIVIFLRNGEKGSIVDEMLRNMELFTNRFVKNEEIEIKHEMLVKRAIGVAGDVVDIKDGLVYINGEALDEPYAKGVTFPGKVSMPITVGEDQLFVLGDNREVSIDSRDFGLVDYDQLEGKAVFRIAPLNKIGILK</sequence>
<proteinExistence type="inferred from homology"/>
<comment type="catalytic activity">
    <reaction evidence="1 6">
        <text>Cleavage of hydrophobic, N-terminal signal or leader sequences from secreted and periplasmic proteins.</text>
        <dbReference type="EC" id="3.4.21.89"/>
    </reaction>
</comment>
<dbReference type="EC" id="3.4.21.89" evidence="4 6"/>
<dbReference type="GO" id="GO:0005886">
    <property type="term" value="C:plasma membrane"/>
    <property type="evidence" value="ECO:0007669"/>
    <property type="project" value="UniProtKB-SubCell"/>
</dbReference>
<comment type="subcellular location">
    <subcellularLocation>
        <location evidence="2">Cell membrane</location>
        <topology evidence="2">Single-pass type II membrane protein</topology>
    </subcellularLocation>
    <subcellularLocation>
        <location evidence="6">Membrane</location>
        <topology evidence="6">Single-pass type II membrane protein</topology>
    </subcellularLocation>
</comment>
<keyword evidence="5 6" id="KW-0378">Hydrolase</keyword>
<dbReference type="GO" id="GO:0006465">
    <property type="term" value="P:signal peptide processing"/>
    <property type="evidence" value="ECO:0007669"/>
    <property type="project" value="InterPro"/>
</dbReference>
<keyword evidence="6" id="KW-0645">Protease</keyword>
<dbReference type="PROSITE" id="PS00761">
    <property type="entry name" value="SPASE_I_3"/>
    <property type="match status" value="1"/>
</dbReference>
<dbReference type="PRINTS" id="PR00727">
    <property type="entry name" value="LEADERPTASE"/>
</dbReference>
<dbReference type="PANTHER" id="PTHR43390:SF1">
    <property type="entry name" value="CHLOROPLAST PROCESSING PEPTIDASE"/>
    <property type="match status" value="1"/>
</dbReference>
<evidence type="ECO:0000313" key="8">
    <source>
        <dbReference type="Proteomes" id="UP000515561"/>
    </source>
</evidence>
<dbReference type="Gene3D" id="2.10.109.10">
    <property type="entry name" value="Umud Fragment, subunit A"/>
    <property type="match status" value="1"/>
</dbReference>
<dbReference type="KEGG" id="acel:acsn021_07790"/>
<dbReference type="Proteomes" id="UP000515561">
    <property type="component" value="Chromosome"/>
</dbReference>
<organism evidence="7 8">
    <name type="scientific">Anaerocolumna cellulosilytica</name>
    <dbReference type="NCBI Taxonomy" id="433286"/>
    <lineage>
        <taxon>Bacteria</taxon>
        <taxon>Bacillati</taxon>
        <taxon>Bacillota</taxon>
        <taxon>Clostridia</taxon>
        <taxon>Lachnospirales</taxon>
        <taxon>Lachnospiraceae</taxon>
        <taxon>Anaerocolumna</taxon>
    </lineage>
</organism>
<gene>
    <name evidence="7" type="ORF">acsn021_07790</name>
</gene>
<evidence type="ECO:0000256" key="2">
    <source>
        <dbReference type="ARBA" id="ARBA00004401"/>
    </source>
</evidence>
<dbReference type="SUPFAM" id="SSF51306">
    <property type="entry name" value="LexA/Signal peptidase"/>
    <property type="match status" value="1"/>
</dbReference>
<dbReference type="NCBIfam" id="TIGR02227">
    <property type="entry name" value="sigpep_I_bact"/>
    <property type="match status" value="1"/>
</dbReference>
<dbReference type="EMBL" id="AP023367">
    <property type="protein sequence ID" value="BCJ93210.1"/>
    <property type="molecule type" value="Genomic_DNA"/>
</dbReference>
<dbReference type="CDD" id="cd06530">
    <property type="entry name" value="S26_SPase_I"/>
    <property type="match status" value="1"/>
</dbReference>
<evidence type="ECO:0000256" key="1">
    <source>
        <dbReference type="ARBA" id="ARBA00000677"/>
    </source>
</evidence>
<dbReference type="InterPro" id="IPR019533">
    <property type="entry name" value="Peptidase_S26"/>
</dbReference>
<keyword evidence="8" id="KW-1185">Reference proteome</keyword>
<dbReference type="Pfam" id="PF10502">
    <property type="entry name" value="Peptidase_S26"/>
    <property type="match status" value="1"/>
</dbReference>
<reference evidence="7 8" key="1">
    <citation type="journal article" date="2016" name="Int. J. Syst. Evol. Microbiol.">
        <title>Descriptions of Anaerotaenia torta gen. nov., sp. nov. and Anaerocolumna cellulosilytica gen. nov., sp. nov. isolated from a methanogenic reactor of cattle waste.</title>
        <authorList>
            <person name="Uek A."/>
            <person name="Ohtaki Y."/>
            <person name="Kaku N."/>
            <person name="Ueki K."/>
        </authorList>
    </citation>
    <scope>NUCLEOTIDE SEQUENCE [LARGE SCALE GENOMIC DNA]</scope>
    <source>
        <strain evidence="7 8">SN021</strain>
    </source>
</reference>
<protein>
    <recommendedName>
        <fullName evidence="4 6">Signal peptidase I</fullName>
        <ecNumber evidence="4 6">3.4.21.89</ecNumber>
    </recommendedName>
</protein>
<name>A0A6S6R1M3_9FIRM</name>
<dbReference type="InterPro" id="IPR036286">
    <property type="entry name" value="LexA/Signal_pep-like_sf"/>
</dbReference>
<evidence type="ECO:0000256" key="6">
    <source>
        <dbReference type="RuleBase" id="RU362042"/>
    </source>
</evidence>